<proteinExistence type="predicted"/>
<gene>
    <name evidence="1" type="ORF">BIFADO_01377</name>
</gene>
<comment type="caution">
    <text evidence="1">The sequence shown here is derived from an EMBL/GenBank/DDBJ whole genome shotgun (WGS) entry which is preliminary data.</text>
</comment>
<evidence type="ECO:0000313" key="1">
    <source>
        <dbReference type="EMBL" id="EDN83085.1"/>
    </source>
</evidence>
<dbReference type="AlphaFoldDB" id="A7A696"/>
<sequence length="34" mass="3828">MVSCSPPFLDINYISIVNKVLQAETQKTEKKSTD</sequence>
<dbReference type="EMBL" id="AAXD02000028">
    <property type="protein sequence ID" value="EDN83085.1"/>
    <property type="molecule type" value="Genomic_DNA"/>
</dbReference>
<reference evidence="1 2" key="2">
    <citation type="submission" date="2007-05" db="EMBL/GenBank/DDBJ databases">
        <title>Draft genome sequence of Bifidobacterium adolescentis (L2-32).</title>
        <authorList>
            <person name="Sudarsanam P."/>
            <person name="Ley R."/>
            <person name="Guruge J."/>
            <person name="Turnbaugh P.J."/>
            <person name="Mahowald M."/>
            <person name="Liep D."/>
            <person name="Gordon J."/>
        </authorList>
    </citation>
    <scope>NUCLEOTIDE SEQUENCE [LARGE SCALE GENOMIC DNA]</scope>
    <source>
        <strain evidence="1 2">L2-32</strain>
    </source>
</reference>
<dbReference type="Proteomes" id="UP000003773">
    <property type="component" value="Unassembled WGS sequence"/>
</dbReference>
<dbReference type="HOGENOM" id="CLU_3372330_0_0_11"/>
<evidence type="ECO:0000313" key="2">
    <source>
        <dbReference type="Proteomes" id="UP000003773"/>
    </source>
</evidence>
<name>A7A696_BIFAD</name>
<protein>
    <submittedName>
        <fullName evidence="1">Uncharacterized protein</fullName>
    </submittedName>
</protein>
<organism evidence="1 2">
    <name type="scientific">Bifidobacterium adolescentis L2-32</name>
    <dbReference type="NCBI Taxonomy" id="411481"/>
    <lineage>
        <taxon>Bacteria</taxon>
        <taxon>Bacillati</taxon>
        <taxon>Actinomycetota</taxon>
        <taxon>Actinomycetes</taxon>
        <taxon>Bifidobacteriales</taxon>
        <taxon>Bifidobacteriaceae</taxon>
        <taxon>Bifidobacterium</taxon>
    </lineage>
</organism>
<accession>A7A696</accession>
<reference evidence="1 2" key="1">
    <citation type="submission" date="2007-04" db="EMBL/GenBank/DDBJ databases">
        <authorList>
            <person name="Fulton L."/>
            <person name="Clifton S."/>
            <person name="Fulton B."/>
            <person name="Xu J."/>
            <person name="Minx P."/>
            <person name="Pepin K.H."/>
            <person name="Johnson M."/>
            <person name="Thiruvilangam P."/>
            <person name="Bhonagiri V."/>
            <person name="Nash W.E."/>
            <person name="Mardis E.R."/>
            <person name="Wilson R.K."/>
        </authorList>
    </citation>
    <scope>NUCLEOTIDE SEQUENCE [LARGE SCALE GENOMIC DNA]</scope>
    <source>
        <strain evidence="1 2">L2-32</strain>
    </source>
</reference>